<feature type="compositionally biased region" description="Low complexity" evidence="15">
    <location>
        <begin position="527"/>
        <end position="537"/>
    </location>
</feature>
<evidence type="ECO:0000313" key="20">
    <source>
        <dbReference type="EMBL" id="EIN04606.1"/>
    </source>
</evidence>
<sequence>MKLGLLAFAAAFYGARATYIDPSVLDACPGYDATNVSTSGADLTANLVLRGPCGVFGDDVKTLRLEVSYETSTRIHLKITDPSSTRYEVPDSVFARPTPDATPPQNASIEFTYTSSPFSFSILRASTHESLFSTGAHPIIFAPQYLRVKTDLPAHANVYGLGEHTDTFRLPTLNFTRTLWSRDAYGVPNGTNLYGNHPVYFDHRTSGTHGVFFLNSNGMDIKLDEPEGSNTTTLEYNVVGGVIDMYFLAGSMTDPNEVARQYADLAGKPAEVPYWSLGLHQCRFGYESFVDVADVIVNYSKANIPLETMWTDIDYMYNRRVFTLDADYFPTSRMREIVDYLHAHDQQYVMMVDPAVAYLPNEADSAYARGSEKGVWLRYPNGSYYEGLVWPGVTVWPDWFNPDASPFWTAEFASFFNPSTGIDIDGAWIDMNEPSSFCVFPCTDPAQQAIEQNLPPQRTSSPPDPDTPIFGGTASATASSSKATTASASSASAVSSVSVSASSVPASSISTSATSASASSASVAASSAPRASASAISPREKKIGAAKREQQPISHDGEDMNTPPYQINNAAGVLSSKTADTDATHYNGLIEYDTHNLYGTMMSAATREAMLARRPGLRTLVITRSTFAGAGARVGKWLGDNFSTWWHYRASIAGLLGMTTVYQVPMVGSDICGYAENTTENLCARWAMLGAFSPFMRNHNADTSISQEFYRWPTVAQAARNALNIRYRLLDYLYTALHQASVDGTPVASPLWFAYPSDANTFGIDLQYLFGPSVLVSPVTEDDATSVSFYLPNDRFYDFATLAPVEGTGAQVTLENVNFTSIPLHIKGGSVLPLRVSGAMTTKALRATDFELVVAPGRNGRATGKLYADDGVSLTQNKTTQVDFAFANNVLSVKGSFGYPLGVNVRRVRVLGAKRPLGAELSIAGKGKNLKVTWDKTPQVLNVDVGIVFGQDFQIKLS</sequence>
<evidence type="ECO:0000256" key="7">
    <source>
        <dbReference type="ARBA" id="ARBA00022801"/>
    </source>
</evidence>
<dbReference type="SUPFAM" id="SSF51011">
    <property type="entry name" value="Glycosyl hydrolase domain"/>
    <property type="match status" value="1"/>
</dbReference>
<evidence type="ECO:0000256" key="13">
    <source>
        <dbReference type="ARBA" id="ARBA00025512"/>
    </source>
</evidence>
<dbReference type="Gene3D" id="2.60.40.1180">
    <property type="entry name" value="Golgi alpha-mannosidase II"/>
    <property type="match status" value="2"/>
</dbReference>
<name>R7S5E1_PUNST</name>
<comment type="subcellular location">
    <subcellularLocation>
        <location evidence="2">Secreted</location>
    </subcellularLocation>
</comment>
<evidence type="ECO:0000256" key="4">
    <source>
        <dbReference type="ARBA" id="ARBA00012744"/>
    </source>
</evidence>
<dbReference type="Pfam" id="PF13802">
    <property type="entry name" value="Gal_mutarotas_2"/>
    <property type="match status" value="1"/>
</dbReference>
<keyword evidence="8" id="KW-0325">Glycoprotein</keyword>
<dbReference type="OrthoDB" id="5839090at2759"/>
<evidence type="ECO:0000256" key="12">
    <source>
        <dbReference type="ARBA" id="ARBA00023326"/>
    </source>
</evidence>
<feature type="region of interest" description="Disordered" evidence="15">
    <location>
        <begin position="527"/>
        <end position="565"/>
    </location>
</feature>
<feature type="domain" description="Glycoside hydrolase family 31 TIM barrel" evidence="17">
    <location>
        <begin position="269"/>
        <end position="736"/>
    </location>
</feature>
<evidence type="ECO:0000256" key="2">
    <source>
        <dbReference type="ARBA" id="ARBA00004613"/>
    </source>
</evidence>
<evidence type="ECO:0000256" key="14">
    <source>
        <dbReference type="RuleBase" id="RU361185"/>
    </source>
</evidence>
<feature type="chain" id="PRO_5004455322" description="beta-glucosidase" evidence="16">
    <location>
        <begin position="18"/>
        <end position="958"/>
    </location>
</feature>
<keyword evidence="10 14" id="KW-0326">Glycosidase</keyword>
<reference evidence="21" key="1">
    <citation type="journal article" date="2012" name="Science">
        <title>The Paleozoic origin of enzymatic lignin decomposition reconstructed from 31 fungal genomes.</title>
        <authorList>
            <person name="Floudas D."/>
            <person name="Binder M."/>
            <person name="Riley R."/>
            <person name="Barry K."/>
            <person name="Blanchette R.A."/>
            <person name="Henrissat B."/>
            <person name="Martinez A.T."/>
            <person name="Otillar R."/>
            <person name="Spatafora J.W."/>
            <person name="Yadav J.S."/>
            <person name="Aerts A."/>
            <person name="Benoit I."/>
            <person name="Boyd A."/>
            <person name="Carlson A."/>
            <person name="Copeland A."/>
            <person name="Coutinho P.M."/>
            <person name="de Vries R.P."/>
            <person name="Ferreira P."/>
            <person name="Findley K."/>
            <person name="Foster B."/>
            <person name="Gaskell J."/>
            <person name="Glotzer D."/>
            <person name="Gorecki P."/>
            <person name="Heitman J."/>
            <person name="Hesse C."/>
            <person name="Hori C."/>
            <person name="Igarashi K."/>
            <person name="Jurgens J.A."/>
            <person name="Kallen N."/>
            <person name="Kersten P."/>
            <person name="Kohler A."/>
            <person name="Kuees U."/>
            <person name="Kumar T.K.A."/>
            <person name="Kuo A."/>
            <person name="LaButti K."/>
            <person name="Larrondo L.F."/>
            <person name="Lindquist E."/>
            <person name="Ling A."/>
            <person name="Lombard V."/>
            <person name="Lucas S."/>
            <person name="Lundell T."/>
            <person name="Martin R."/>
            <person name="McLaughlin D.J."/>
            <person name="Morgenstern I."/>
            <person name="Morin E."/>
            <person name="Murat C."/>
            <person name="Nagy L.G."/>
            <person name="Nolan M."/>
            <person name="Ohm R.A."/>
            <person name="Patyshakuliyeva A."/>
            <person name="Rokas A."/>
            <person name="Ruiz-Duenas F.J."/>
            <person name="Sabat G."/>
            <person name="Salamov A."/>
            <person name="Samejima M."/>
            <person name="Schmutz J."/>
            <person name="Slot J.C."/>
            <person name="St John F."/>
            <person name="Stenlid J."/>
            <person name="Sun H."/>
            <person name="Sun S."/>
            <person name="Syed K."/>
            <person name="Tsang A."/>
            <person name="Wiebenga A."/>
            <person name="Young D."/>
            <person name="Pisabarro A."/>
            <person name="Eastwood D.C."/>
            <person name="Martin F."/>
            <person name="Cullen D."/>
            <person name="Grigoriev I.V."/>
            <person name="Hibbett D.S."/>
        </authorList>
    </citation>
    <scope>NUCLEOTIDE SEQUENCE [LARGE SCALE GENOMIC DNA]</scope>
    <source>
        <strain evidence="21">HHB-11173 SS5</strain>
    </source>
</reference>
<dbReference type="RefSeq" id="XP_007387999.1">
    <property type="nucleotide sequence ID" value="XM_007387937.1"/>
</dbReference>
<evidence type="ECO:0000256" key="11">
    <source>
        <dbReference type="ARBA" id="ARBA00023316"/>
    </source>
</evidence>
<dbReference type="InterPro" id="IPR017853">
    <property type="entry name" value="GH"/>
</dbReference>
<keyword evidence="5" id="KW-0964">Secreted</keyword>
<dbReference type="GO" id="GO:0008422">
    <property type="term" value="F:beta-glucosidase activity"/>
    <property type="evidence" value="ECO:0007669"/>
    <property type="project" value="UniProtKB-EC"/>
</dbReference>
<dbReference type="GO" id="GO:0071555">
    <property type="term" value="P:cell wall organization"/>
    <property type="evidence" value="ECO:0007669"/>
    <property type="project" value="UniProtKB-KW"/>
</dbReference>
<dbReference type="InterPro" id="IPR000322">
    <property type="entry name" value="Glyco_hydro_31_TIM"/>
</dbReference>
<dbReference type="Pfam" id="PF01055">
    <property type="entry name" value="Glyco_hydro_31_2nd"/>
    <property type="match status" value="1"/>
</dbReference>
<evidence type="ECO:0000256" key="5">
    <source>
        <dbReference type="ARBA" id="ARBA00022525"/>
    </source>
</evidence>
<dbReference type="SUPFAM" id="SSF74650">
    <property type="entry name" value="Galactose mutarotase-like"/>
    <property type="match status" value="1"/>
</dbReference>
<dbReference type="eggNOG" id="KOG1065">
    <property type="taxonomic scope" value="Eukaryota"/>
</dbReference>
<protein>
    <recommendedName>
        <fullName evidence="4">beta-glucosidase</fullName>
        <ecNumber evidence="4">3.2.1.21</ecNumber>
    </recommendedName>
</protein>
<comment type="similarity">
    <text evidence="3 14">Belongs to the glycosyl hydrolase 31 family.</text>
</comment>
<dbReference type="GeneID" id="18883968"/>
<dbReference type="GO" id="GO:0000272">
    <property type="term" value="P:polysaccharide catabolic process"/>
    <property type="evidence" value="ECO:0007669"/>
    <property type="project" value="UniProtKB-KW"/>
</dbReference>
<organism evidence="20 21">
    <name type="scientific">Punctularia strigosozonata (strain HHB-11173)</name>
    <name type="common">White-rot fungus</name>
    <dbReference type="NCBI Taxonomy" id="741275"/>
    <lineage>
        <taxon>Eukaryota</taxon>
        <taxon>Fungi</taxon>
        <taxon>Dikarya</taxon>
        <taxon>Basidiomycota</taxon>
        <taxon>Agaricomycotina</taxon>
        <taxon>Agaricomycetes</taxon>
        <taxon>Corticiales</taxon>
        <taxon>Punctulariaceae</taxon>
        <taxon>Punctularia</taxon>
    </lineage>
</organism>
<dbReference type="EC" id="3.2.1.21" evidence="4"/>
<keyword evidence="6 16" id="KW-0732">Signal</keyword>
<evidence type="ECO:0000313" key="21">
    <source>
        <dbReference type="Proteomes" id="UP000054196"/>
    </source>
</evidence>
<dbReference type="InterPro" id="IPR025887">
    <property type="entry name" value="Glyco_hydro_31_N_dom"/>
</dbReference>
<keyword evidence="7 14" id="KW-0378">Hydrolase</keyword>
<dbReference type="EMBL" id="JH687553">
    <property type="protein sequence ID" value="EIN04606.1"/>
    <property type="molecule type" value="Genomic_DNA"/>
</dbReference>
<comment type="catalytic activity">
    <reaction evidence="1">
        <text>Hydrolysis of terminal, non-reducing beta-D-glucosyl residues with release of beta-D-glucose.</text>
        <dbReference type="EC" id="3.2.1.21"/>
    </reaction>
</comment>
<proteinExistence type="inferred from homology"/>
<feature type="compositionally biased region" description="Basic and acidic residues" evidence="15">
    <location>
        <begin position="538"/>
        <end position="558"/>
    </location>
</feature>
<evidence type="ECO:0000256" key="10">
    <source>
        <dbReference type="ARBA" id="ARBA00023295"/>
    </source>
</evidence>
<dbReference type="Pfam" id="PF21365">
    <property type="entry name" value="Glyco_hydro_31_3rd"/>
    <property type="match status" value="1"/>
</dbReference>
<dbReference type="PANTHER" id="PTHR22762">
    <property type="entry name" value="ALPHA-GLUCOSIDASE"/>
    <property type="match status" value="1"/>
</dbReference>
<dbReference type="InterPro" id="IPR048395">
    <property type="entry name" value="Glyco_hydro_31_C"/>
</dbReference>
<feature type="domain" description="Glycosyl hydrolase family 31 C-terminal" evidence="19">
    <location>
        <begin position="744"/>
        <end position="832"/>
    </location>
</feature>
<dbReference type="OMA" id="NYTASPF"/>
<gene>
    <name evidence="20" type="ORF">PUNSTDRAFT_55346</name>
</gene>
<dbReference type="GO" id="GO:0030246">
    <property type="term" value="F:carbohydrate binding"/>
    <property type="evidence" value="ECO:0007669"/>
    <property type="project" value="InterPro"/>
</dbReference>
<comment type="function">
    <text evidence="13">Glucosidase involved in the degradation of cellulosic biomass. Has both alpha- and beta-glucosidase activity.</text>
</comment>
<dbReference type="InterPro" id="IPR013780">
    <property type="entry name" value="Glyco_hydro_b"/>
</dbReference>
<evidence type="ECO:0000259" key="19">
    <source>
        <dbReference type="Pfam" id="PF21365"/>
    </source>
</evidence>
<dbReference type="CDD" id="cd14752">
    <property type="entry name" value="GH31_N"/>
    <property type="match status" value="1"/>
</dbReference>
<dbReference type="AlphaFoldDB" id="R7S5E1"/>
<feature type="signal peptide" evidence="16">
    <location>
        <begin position="1"/>
        <end position="17"/>
    </location>
</feature>
<keyword evidence="11" id="KW-0961">Cell wall biogenesis/degradation</keyword>
<dbReference type="CDD" id="cd06602">
    <property type="entry name" value="GH31_MGAM_SI_GAA"/>
    <property type="match status" value="1"/>
</dbReference>
<dbReference type="HOGENOM" id="CLU_000631_11_0_1"/>
<evidence type="ECO:0000256" key="8">
    <source>
        <dbReference type="ARBA" id="ARBA00023180"/>
    </source>
</evidence>
<evidence type="ECO:0000259" key="18">
    <source>
        <dbReference type="Pfam" id="PF13802"/>
    </source>
</evidence>
<dbReference type="KEGG" id="psq:PUNSTDRAFT_55346"/>
<dbReference type="Gene3D" id="2.60.40.1760">
    <property type="entry name" value="glycosyl hydrolase (family 31)"/>
    <property type="match status" value="1"/>
</dbReference>
<keyword evidence="21" id="KW-1185">Reference proteome</keyword>
<evidence type="ECO:0000256" key="16">
    <source>
        <dbReference type="SAM" id="SignalP"/>
    </source>
</evidence>
<keyword evidence="9" id="KW-0119">Carbohydrate metabolism</keyword>
<accession>R7S5E1</accession>
<feature type="region of interest" description="Disordered" evidence="15">
    <location>
        <begin position="454"/>
        <end position="481"/>
    </location>
</feature>
<evidence type="ECO:0000256" key="6">
    <source>
        <dbReference type="ARBA" id="ARBA00022729"/>
    </source>
</evidence>
<evidence type="ECO:0000256" key="9">
    <source>
        <dbReference type="ARBA" id="ARBA00023277"/>
    </source>
</evidence>
<feature type="domain" description="Glycoside hydrolase family 31 N-terminal" evidence="18">
    <location>
        <begin position="138"/>
        <end position="218"/>
    </location>
</feature>
<evidence type="ECO:0000259" key="17">
    <source>
        <dbReference type="Pfam" id="PF01055"/>
    </source>
</evidence>
<dbReference type="SUPFAM" id="SSF51445">
    <property type="entry name" value="(Trans)glycosidases"/>
    <property type="match status" value="1"/>
</dbReference>
<dbReference type="Proteomes" id="UP000054196">
    <property type="component" value="Unassembled WGS sequence"/>
</dbReference>
<dbReference type="InterPro" id="IPR011013">
    <property type="entry name" value="Gal_mutarotase_sf_dom"/>
</dbReference>
<evidence type="ECO:0000256" key="1">
    <source>
        <dbReference type="ARBA" id="ARBA00000448"/>
    </source>
</evidence>
<evidence type="ECO:0000256" key="15">
    <source>
        <dbReference type="SAM" id="MobiDB-lite"/>
    </source>
</evidence>
<dbReference type="GO" id="GO:0005576">
    <property type="term" value="C:extracellular region"/>
    <property type="evidence" value="ECO:0007669"/>
    <property type="project" value="UniProtKB-SubCell"/>
</dbReference>
<dbReference type="PANTHER" id="PTHR22762:SF67">
    <property type="entry name" value="ALPHA_BETA-GLUCOSIDASE AGDC-RELATED"/>
    <property type="match status" value="1"/>
</dbReference>
<keyword evidence="12" id="KW-0624">Polysaccharide degradation</keyword>
<evidence type="ECO:0000256" key="3">
    <source>
        <dbReference type="ARBA" id="ARBA00007806"/>
    </source>
</evidence>
<dbReference type="Gene3D" id="3.20.20.80">
    <property type="entry name" value="Glycosidases"/>
    <property type="match status" value="2"/>
</dbReference>